<dbReference type="AlphaFoldDB" id="A0A5B0NUI4"/>
<dbReference type="SMART" id="SM00220">
    <property type="entry name" value="S_TKc"/>
    <property type="match status" value="1"/>
</dbReference>
<dbReference type="Gene3D" id="1.10.510.10">
    <property type="entry name" value="Transferase(Phosphotransferase) domain 1"/>
    <property type="match status" value="1"/>
</dbReference>
<feature type="compositionally biased region" description="Low complexity" evidence="3">
    <location>
        <begin position="86"/>
        <end position="99"/>
    </location>
</feature>
<dbReference type="InterPro" id="IPR011009">
    <property type="entry name" value="Kinase-like_dom_sf"/>
</dbReference>
<evidence type="ECO:0000313" key="8">
    <source>
        <dbReference type="Proteomes" id="UP000325313"/>
    </source>
</evidence>
<dbReference type="InterPro" id="IPR017441">
    <property type="entry name" value="Protein_kinase_ATP_BS"/>
</dbReference>
<proteinExistence type="inferred from homology"/>
<feature type="region of interest" description="Disordered" evidence="3">
    <location>
        <begin position="86"/>
        <end position="115"/>
    </location>
</feature>
<dbReference type="GO" id="GO:0006611">
    <property type="term" value="P:protein export from nucleus"/>
    <property type="evidence" value="ECO:0007669"/>
    <property type="project" value="TreeGrafter"/>
</dbReference>
<dbReference type="SUPFAM" id="SSF56112">
    <property type="entry name" value="Protein kinase-like (PK-like)"/>
    <property type="match status" value="1"/>
</dbReference>
<feature type="binding site" evidence="2">
    <location>
        <position position="174"/>
    </location>
    <ligand>
        <name>ATP</name>
        <dbReference type="ChEBI" id="CHEBI:30616"/>
    </ligand>
</feature>
<feature type="region of interest" description="Disordered" evidence="3">
    <location>
        <begin position="299"/>
        <end position="318"/>
    </location>
</feature>
<dbReference type="Pfam" id="PF00069">
    <property type="entry name" value="Pkinase"/>
    <property type="match status" value="1"/>
</dbReference>
<dbReference type="PROSITE" id="PS50011">
    <property type="entry name" value="PROTEIN_KINASE_DOM"/>
    <property type="match status" value="1"/>
</dbReference>
<keyword evidence="2" id="KW-0067">ATP-binding</keyword>
<organism evidence="6 8">
    <name type="scientific">Puccinia graminis f. sp. tritici</name>
    <dbReference type="NCBI Taxonomy" id="56615"/>
    <lineage>
        <taxon>Eukaryota</taxon>
        <taxon>Fungi</taxon>
        <taxon>Dikarya</taxon>
        <taxon>Basidiomycota</taxon>
        <taxon>Pucciniomycotina</taxon>
        <taxon>Pucciniomycetes</taxon>
        <taxon>Pucciniales</taxon>
        <taxon>Pucciniaceae</taxon>
        <taxon>Puccinia</taxon>
    </lineage>
</organism>
<keyword evidence="7" id="KW-1185">Reference proteome</keyword>
<dbReference type="EMBL" id="VSWC01000184">
    <property type="protein sequence ID" value="KAA1067593.1"/>
    <property type="molecule type" value="Genomic_DNA"/>
</dbReference>
<feature type="region of interest" description="Disordered" evidence="3">
    <location>
        <begin position="41"/>
        <end position="60"/>
    </location>
</feature>
<dbReference type="Proteomes" id="UP000325313">
    <property type="component" value="Unassembled WGS sequence"/>
</dbReference>
<evidence type="ECO:0000256" key="3">
    <source>
        <dbReference type="SAM" id="MobiDB-lite"/>
    </source>
</evidence>
<dbReference type="FunFam" id="1.10.510.10:FF:001788">
    <property type="entry name" value="STE/STE20/FRAY protein kinase"/>
    <property type="match status" value="1"/>
</dbReference>
<dbReference type="GO" id="GO:1902554">
    <property type="term" value="C:serine/threonine protein kinase complex"/>
    <property type="evidence" value="ECO:0007669"/>
    <property type="project" value="TreeGrafter"/>
</dbReference>
<feature type="region of interest" description="Disordered" evidence="3">
    <location>
        <begin position="465"/>
        <end position="507"/>
    </location>
</feature>
<dbReference type="PROSITE" id="PS00107">
    <property type="entry name" value="PROTEIN_KINASE_ATP"/>
    <property type="match status" value="1"/>
</dbReference>
<feature type="compositionally biased region" description="Polar residues" evidence="3">
    <location>
        <begin position="486"/>
        <end position="500"/>
    </location>
</feature>
<comment type="similarity">
    <text evidence="1">Belongs to the protein kinase superfamily. STE Ser/Thr protein kinase family. STE20 subfamily.</text>
</comment>
<protein>
    <recommendedName>
        <fullName evidence="4">Protein kinase domain-containing protein</fullName>
    </recommendedName>
</protein>
<dbReference type="PANTHER" id="PTHR48014:SF21">
    <property type="entry name" value="SERINE_THREONINE-PROTEIN KINASE FRAY2"/>
    <property type="match status" value="1"/>
</dbReference>
<dbReference type="PANTHER" id="PTHR48014">
    <property type="entry name" value="SERINE/THREONINE-PROTEIN KINASE FRAY2"/>
    <property type="match status" value="1"/>
</dbReference>
<evidence type="ECO:0000256" key="1">
    <source>
        <dbReference type="ARBA" id="ARBA00008874"/>
    </source>
</evidence>
<evidence type="ECO:0000259" key="4">
    <source>
        <dbReference type="PROSITE" id="PS50011"/>
    </source>
</evidence>
<sequence length="596" mass="66006">MPKMLSSLGLRRKSEDEKNKLKLTKTLSNCSTTSASTTLTTSSKLSSSATSTAATKKNRRSTLISRLSATYQTISHLSSSFTDSIHSNPTALSSSSPATHHPHHHKSHIDNSQTDYTELSSHRKRILGSVTDQWPMYSNDPQDYLLGSHIGFGASSVVRLAHFKPRPGELCAVKVIDIDRLSVKQIEYLRRETLLMSLAKHPNVLRVRGEWIEESSLCIAMRLMQAGSIADLLRFRFQDGLPEPVIATVLIQAIAGLDYLHANGWIHRDLKAANLLLDNDGTVLIADFGVSIDRSPDHHQLGIPSPASNSSSPLPASTNNPLLTRQTSFVGTALFMAPEVVTRQLYNDRADIWSFGITALEMAVGKAPYAMISPARVLMKTVQEPSPTLERRRAGAPYEYSKAFKRFVDRCLSKDPALRPTARQLLFREKFFRQARPKAFLLHAILADLPPLELRQERRFFAPSNLRAPPLDHAPLLSHSPPGPQNDASSSKNQHPSASPLTRLDDYSENTNLSACPPWDFSSSISRPHSFASSTHDRPSSHSSQLSHDTLKAPNQPLLLPVSNQKPRPSLSRLHTDSHRPNVFDIVSSFNLHPVS</sequence>
<name>A0A5B0NUI4_PUCGR</name>
<feature type="compositionally biased region" description="Low complexity" evidence="3">
    <location>
        <begin position="304"/>
        <end position="318"/>
    </location>
</feature>
<evidence type="ECO:0000313" key="7">
    <source>
        <dbReference type="Proteomes" id="UP000324748"/>
    </source>
</evidence>
<dbReference type="GO" id="GO:0005524">
    <property type="term" value="F:ATP binding"/>
    <property type="evidence" value="ECO:0007669"/>
    <property type="project" value="UniProtKB-UniRule"/>
</dbReference>
<feature type="domain" description="Protein kinase" evidence="4">
    <location>
        <begin position="144"/>
        <end position="432"/>
    </location>
</feature>
<reference evidence="7 8" key="1">
    <citation type="submission" date="2019-05" db="EMBL/GenBank/DDBJ databases">
        <title>Emergence of the Ug99 lineage of the wheat stem rust pathogen through somatic hybridization.</title>
        <authorList>
            <person name="Li F."/>
            <person name="Upadhyaya N.M."/>
            <person name="Sperschneider J."/>
            <person name="Matny O."/>
            <person name="Nguyen-Phuc H."/>
            <person name="Mago R."/>
            <person name="Raley C."/>
            <person name="Miller M.E."/>
            <person name="Silverstein K.A.T."/>
            <person name="Henningsen E."/>
            <person name="Hirsch C.D."/>
            <person name="Visser B."/>
            <person name="Pretorius Z.A."/>
            <person name="Steffenson B.J."/>
            <person name="Schwessinger B."/>
            <person name="Dodds P.N."/>
            <person name="Figueroa M."/>
        </authorList>
    </citation>
    <scope>NUCLEOTIDE SEQUENCE [LARGE SCALE GENOMIC DNA]</scope>
    <source>
        <strain evidence="5">21-0</strain>
        <strain evidence="6 8">Ug99</strain>
    </source>
</reference>
<dbReference type="InterPro" id="IPR000719">
    <property type="entry name" value="Prot_kinase_dom"/>
</dbReference>
<feature type="compositionally biased region" description="Low complexity" evidence="3">
    <location>
        <begin position="41"/>
        <end position="55"/>
    </location>
</feature>
<evidence type="ECO:0000313" key="5">
    <source>
        <dbReference type="EMBL" id="KAA1067593.1"/>
    </source>
</evidence>
<accession>A0A5B0NUI4</accession>
<dbReference type="Proteomes" id="UP000324748">
    <property type="component" value="Unassembled WGS sequence"/>
</dbReference>
<dbReference type="EMBL" id="VDEP01000377">
    <property type="protein sequence ID" value="KAA1092164.1"/>
    <property type="molecule type" value="Genomic_DNA"/>
</dbReference>
<comment type="caution">
    <text evidence="6">The sequence shown here is derived from an EMBL/GenBank/DDBJ whole genome shotgun (WGS) entry which is preliminary data.</text>
</comment>
<keyword evidence="2" id="KW-0547">Nucleotide-binding</keyword>
<evidence type="ECO:0000313" key="6">
    <source>
        <dbReference type="EMBL" id="KAA1092164.1"/>
    </source>
</evidence>
<feature type="region of interest" description="Disordered" evidence="3">
    <location>
        <begin position="527"/>
        <end position="577"/>
    </location>
</feature>
<dbReference type="GO" id="GO:0043539">
    <property type="term" value="F:protein serine/threonine kinase activator activity"/>
    <property type="evidence" value="ECO:0007669"/>
    <property type="project" value="InterPro"/>
</dbReference>
<dbReference type="GO" id="GO:0004672">
    <property type="term" value="F:protein kinase activity"/>
    <property type="evidence" value="ECO:0007669"/>
    <property type="project" value="InterPro"/>
</dbReference>
<gene>
    <name evidence="5" type="ORF">PGT21_010728</name>
    <name evidence="6" type="ORF">PGTUg99_011586</name>
</gene>
<evidence type="ECO:0000256" key="2">
    <source>
        <dbReference type="PROSITE-ProRule" id="PRU10141"/>
    </source>
</evidence>
<dbReference type="InterPro" id="IPR047173">
    <property type="entry name" value="STRAD_A/B-like"/>
</dbReference>
<dbReference type="OrthoDB" id="248923at2759"/>